<organism evidence="7 8">
    <name type="scientific">Streptococcus loxodontisalivarius</name>
    <dbReference type="NCBI Taxonomy" id="1349415"/>
    <lineage>
        <taxon>Bacteria</taxon>
        <taxon>Bacillati</taxon>
        <taxon>Bacillota</taxon>
        <taxon>Bacilli</taxon>
        <taxon>Lactobacillales</taxon>
        <taxon>Streptococcaceae</taxon>
        <taxon>Streptococcus</taxon>
    </lineage>
</organism>
<dbReference type="Proteomes" id="UP000697472">
    <property type="component" value="Unassembled WGS sequence"/>
</dbReference>
<dbReference type="InterPro" id="IPR020103">
    <property type="entry name" value="PsdUridine_synth_cat_dom_sf"/>
</dbReference>
<dbReference type="Gene3D" id="3.30.70.1560">
    <property type="entry name" value="Alpha-L RNA-binding motif"/>
    <property type="match status" value="1"/>
</dbReference>
<accession>A0ABS2PTH0</accession>
<dbReference type="SMART" id="SM00363">
    <property type="entry name" value="S4"/>
    <property type="match status" value="1"/>
</dbReference>
<dbReference type="PANTHER" id="PTHR47683:SF4">
    <property type="entry name" value="PSEUDOURIDINE SYNTHASE"/>
    <property type="match status" value="1"/>
</dbReference>
<dbReference type="InterPro" id="IPR006145">
    <property type="entry name" value="PsdUridine_synth_RsuA/RluA"/>
</dbReference>
<protein>
    <recommendedName>
        <fullName evidence="5">Pseudouridine synthase</fullName>
        <ecNumber evidence="5">5.4.99.-</ecNumber>
    </recommendedName>
</protein>
<evidence type="ECO:0000313" key="7">
    <source>
        <dbReference type="EMBL" id="MBM7643030.1"/>
    </source>
</evidence>
<keyword evidence="3 5" id="KW-0413">Isomerase</keyword>
<dbReference type="InterPro" id="IPR000748">
    <property type="entry name" value="PsdUridine_synth_RsuA/RluB/E/F"/>
</dbReference>
<dbReference type="RefSeq" id="WP_205009906.1">
    <property type="nucleotide sequence ID" value="NZ_JAFBEH010000026.1"/>
</dbReference>
<evidence type="ECO:0000259" key="6">
    <source>
        <dbReference type="SMART" id="SM00363"/>
    </source>
</evidence>
<keyword evidence="2 4" id="KW-0694">RNA-binding</keyword>
<name>A0ABS2PTH0_9STRE</name>
<dbReference type="SUPFAM" id="SSF55174">
    <property type="entry name" value="Alpha-L RNA-binding motif"/>
    <property type="match status" value="1"/>
</dbReference>
<evidence type="ECO:0000256" key="3">
    <source>
        <dbReference type="ARBA" id="ARBA00023235"/>
    </source>
</evidence>
<gene>
    <name evidence="7" type="ORF">JOC28_001331</name>
</gene>
<dbReference type="EMBL" id="JAFBEH010000026">
    <property type="protein sequence ID" value="MBM7643030.1"/>
    <property type="molecule type" value="Genomic_DNA"/>
</dbReference>
<dbReference type="PROSITE" id="PS50889">
    <property type="entry name" value="S4"/>
    <property type="match status" value="1"/>
</dbReference>
<dbReference type="Pfam" id="PF01479">
    <property type="entry name" value="S4"/>
    <property type="match status" value="1"/>
</dbReference>
<dbReference type="InterPro" id="IPR036986">
    <property type="entry name" value="S4_RNA-bd_sf"/>
</dbReference>
<comment type="caution">
    <text evidence="7">The sequence shown here is derived from an EMBL/GenBank/DDBJ whole genome shotgun (WGS) entry which is preliminary data.</text>
</comment>
<reference evidence="7 8" key="1">
    <citation type="submission" date="2021-01" db="EMBL/GenBank/DDBJ databases">
        <title>Genomic Encyclopedia of Type Strains, Phase IV (KMG-IV): sequencing the most valuable type-strain genomes for metagenomic binning, comparative biology and taxonomic classification.</title>
        <authorList>
            <person name="Goeker M."/>
        </authorList>
    </citation>
    <scope>NUCLEOTIDE SEQUENCE [LARGE SCALE GENOMIC DNA]</scope>
    <source>
        <strain evidence="7 8">DSM 27382</strain>
    </source>
</reference>
<feature type="domain" description="RNA-binding S4" evidence="6">
    <location>
        <begin position="1"/>
        <end position="63"/>
    </location>
</feature>
<dbReference type="InterPro" id="IPR042092">
    <property type="entry name" value="PsdUridine_s_RsuA/RluB/E/F_cat"/>
</dbReference>
<dbReference type="InterPro" id="IPR050343">
    <property type="entry name" value="RsuA_PseudoU_synthase"/>
</dbReference>
<dbReference type="InterPro" id="IPR018496">
    <property type="entry name" value="PsdUridine_synth_RsuA/RluB_CS"/>
</dbReference>
<evidence type="ECO:0000256" key="1">
    <source>
        <dbReference type="ARBA" id="ARBA00008348"/>
    </source>
</evidence>
<dbReference type="CDD" id="cd02553">
    <property type="entry name" value="PseudoU_synth_RsuA"/>
    <property type="match status" value="1"/>
</dbReference>
<keyword evidence="8" id="KW-1185">Reference proteome</keyword>
<proteinExistence type="inferred from homology"/>
<dbReference type="CDD" id="cd00165">
    <property type="entry name" value="S4"/>
    <property type="match status" value="1"/>
</dbReference>
<dbReference type="Pfam" id="PF00849">
    <property type="entry name" value="PseudoU_synth_2"/>
    <property type="match status" value="1"/>
</dbReference>
<evidence type="ECO:0000256" key="4">
    <source>
        <dbReference type="PROSITE-ProRule" id="PRU00182"/>
    </source>
</evidence>
<evidence type="ECO:0000313" key="8">
    <source>
        <dbReference type="Proteomes" id="UP000697472"/>
    </source>
</evidence>
<dbReference type="NCBIfam" id="TIGR00093">
    <property type="entry name" value="pseudouridine synthase"/>
    <property type="match status" value="1"/>
</dbReference>
<evidence type="ECO:0000256" key="5">
    <source>
        <dbReference type="RuleBase" id="RU003887"/>
    </source>
</evidence>
<dbReference type="PANTHER" id="PTHR47683">
    <property type="entry name" value="PSEUDOURIDINE SYNTHASE FAMILY PROTEIN-RELATED"/>
    <property type="match status" value="1"/>
</dbReference>
<dbReference type="Gene3D" id="3.10.290.10">
    <property type="entry name" value="RNA-binding S4 domain"/>
    <property type="match status" value="1"/>
</dbReference>
<dbReference type="GO" id="GO:0160136">
    <property type="term" value="F:16S rRNA pseudouridine(516) synthase activity"/>
    <property type="evidence" value="ECO:0007669"/>
    <property type="project" value="UniProtKB-EC"/>
</dbReference>
<dbReference type="InterPro" id="IPR002942">
    <property type="entry name" value="S4_RNA-bd"/>
</dbReference>
<evidence type="ECO:0000256" key="2">
    <source>
        <dbReference type="ARBA" id="ARBA00022884"/>
    </source>
</evidence>
<dbReference type="EC" id="5.4.99.-" evidence="5"/>
<dbReference type="Gene3D" id="3.30.70.580">
    <property type="entry name" value="Pseudouridine synthase I, catalytic domain, N-terminal subdomain"/>
    <property type="match status" value="1"/>
</dbReference>
<dbReference type="SUPFAM" id="SSF55120">
    <property type="entry name" value="Pseudouridine synthase"/>
    <property type="match status" value="1"/>
</dbReference>
<comment type="similarity">
    <text evidence="1 5">Belongs to the pseudouridine synthase RsuA family.</text>
</comment>
<dbReference type="InterPro" id="IPR020094">
    <property type="entry name" value="TruA/RsuA/RluB/E/F_N"/>
</dbReference>
<dbReference type="PROSITE" id="PS01149">
    <property type="entry name" value="PSI_RSU"/>
    <property type="match status" value="1"/>
</dbReference>
<sequence length="238" mass="26442">MRLDKLLGQAGYGSRGQVKKLIRSRQVTVDGQLATADNLNVDPNLQDIRVSGKKLSYSPDVYFLLNKPAGSVSAVRDKEHQTVIDLLDEKDRVAGLYPVGRLDRDTEGLVLLTNNGPLGYRLLHPKHHVDKTYYVEVNAALEADAPAFFENGIAFLDGKVCKPAKLEIISSGSEISSAYITISEGKFHQVKKMFLAYGVKVTYLKRISFGPFHLGNLESGAYRSLTEEEKKKLKNFLN</sequence>